<reference evidence="2 3" key="1">
    <citation type="journal article" date="2020" name="BMC Genomics">
        <title>Intraspecific diversification of the crop wild relative Brassica cretica Lam. using demographic model selection.</title>
        <authorList>
            <person name="Kioukis A."/>
            <person name="Michalopoulou V.A."/>
            <person name="Briers L."/>
            <person name="Pirintsos S."/>
            <person name="Studholme D.J."/>
            <person name="Pavlidis P."/>
            <person name="Sarris P.F."/>
        </authorList>
    </citation>
    <scope>NUCLEOTIDE SEQUENCE [LARGE SCALE GENOMIC DNA]</scope>
    <source>
        <strain evidence="3">cv. PFS-1207/04</strain>
    </source>
</reference>
<feature type="region of interest" description="Disordered" evidence="1">
    <location>
        <begin position="186"/>
        <end position="210"/>
    </location>
</feature>
<feature type="compositionally biased region" description="Basic and acidic residues" evidence="1">
    <location>
        <begin position="313"/>
        <end position="324"/>
    </location>
</feature>
<evidence type="ECO:0000313" key="2">
    <source>
        <dbReference type="EMBL" id="KAF3611380.1"/>
    </source>
</evidence>
<organism evidence="2 3">
    <name type="scientific">Brassica cretica</name>
    <name type="common">Mustard</name>
    <dbReference type="NCBI Taxonomy" id="69181"/>
    <lineage>
        <taxon>Eukaryota</taxon>
        <taxon>Viridiplantae</taxon>
        <taxon>Streptophyta</taxon>
        <taxon>Embryophyta</taxon>
        <taxon>Tracheophyta</taxon>
        <taxon>Spermatophyta</taxon>
        <taxon>Magnoliopsida</taxon>
        <taxon>eudicotyledons</taxon>
        <taxon>Gunneridae</taxon>
        <taxon>Pentapetalae</taxon>
        <taxon>rosids</taxon>
        <taxon>malvids</taxon>
        <taxon>Brassicales</taxon>
        <taxon>Brassicaceae</taxon>
        <taxon>Brassiceae</taxon>
        <taxon>Brassica</taxon>
    </lineage>
</organism>
<feature type="compositionally biased region" description="Acidic residues" evidence="1">
    <location>
        <begin position="236"/>
        <end position="245"/>
    </location>
</feature>
<proteinExistence type="predicted"/>
<keyword evidence="3" id="KW-1185">Reference proteome</keyword>
<feature type="compositionally biased region" description="Polar residues" evidence="1">
    <location>
        <begin position="393"/>
        <end position="403"/>
    </location>
</feature>
<gene>
    <name evidence="2" type="ORF">DY000_02051103</name>
</gene>
<feature type="compositionally biased region" description="Polar residues" evidence="1">
    <location>
        <begin position="352"/>
        <end position="373"/>
    </location>
</feature>
<name>A0ABQ7F7J5_BRACR</name>
<sequence length="403" mass="45761">MGMKVYDHLIETACMLNSMEETHPETFKEPMQGGERGLLRILETELRDVARLKAKTSRVLSGHSNWNNNDKMIQHSVHPRDSQSVSRYSYGRRISPDSEWRPVRPSQGGDRKSPGEVMESGEKEMEAERRRIEKGKGIAIEPPSNQERASHGRGKLIIREPVINNNPEMVQRSTVVVTAVQPETREKEQVKSTEGAEASVQVPEEDEEYMDEEAFEKMVELYTDPEPVLDEEMLNIDDLMEEEQELERKEKERESSNKKRELQQNTERMETRGEREEEDIRGQQMKKAVGKRSPNVVVPNQPRAGSTVVGASIDRDQEGTFQREGKRKKVPRSPEIKGTTASKKLALRGCASPNSKVTRQSRLNMVRPTSQFPRNEVYPSALNGKNPSVPGSVVSQKPPSKHI</sequence>
<feature type="region of interest" description="Disordered" evidence="1">
    <location>
        <begin position="63"/>
        <end position="152"/>
    </location>
</feature>
<dbReference type="Proteomes" id="UP000266723">
    <property type="component" value="Unassembled WGS sequence"/>
</dbReference>
<protein>
    <submittedName>
        <fullName evidence="2">Uncharacterized protein</fullName>
    </submittedName>
</protein>
<dbReference type="EMBL" id="QGKV02000297">
    <property type="protein sequence ID" value="KAF3611380.1"/>
    <property type="molecule type" value="Genomic_DNA"/>
</dbReference>
<feature type="compositionally biased region" description="Basic and acidic residues" evidence="1">
    <location>
        <begin position="109"/>
        <end position="136"/>
    </location>
</feature>
<feature type="compositionally biased region" description="Basic and acidic residues" evidence="1">
    <location>
        <begin position="246"/>
        <end position="281"/>
    </location>
</feature>
<comment type="caution">
    <text evidence="2">The sequence shown here is derived from an EMBL/GenBank/DDBJ whole genome shotgun (WGS) entry which is preliminary data.</text>
</comment>
<evidence type="ECO:0000256" key="1">
    <source>
        <dbReference type="SAM" id="MobiDB-lite"/>
    </source>
</evidence>
<evidence type="ECO:0000313" key="3">
    <source>
        <dbReference type="Proteomes" id="UP000266723"/>
    </source>
</evidence>
<accession>A0ABQ7F7J5</accession>
<feature type="region of interest" description="Disordered" evidence="1">
    <location>
        <begin position="236"/>
        <end position="403"/>
    </location>
</feature>